<evidence type="ECO:0000313" key="10">
    <source>
        <dbReference type="Proteomes" id="UP001596417"/>
    </source>
</evidence>
<dbReference type="Pfam" id="PF02837">
    <property type="entry name" value="Glyco_hydro_2_N"/>
    <property type="match status" value="1"/>
</dbReference>
<dbReference type="InterPro" id="IPR006102">
    <property type="entry name" value="Ig-like_GH2"/>
</dbReference>
<sequence>MSDITPNPDDSTERSTLDMTRRTFLATSSIALLPGLSECGSAAPTSVTPSMSPGDIPLEEYIENPELIEENQESGHVPTVPYPSVRSALAHDRANKSPLQRWQQSPYFESLNGNWNFHWALNPANAPSELDTVGSWDTTTVPSVWQADGFGHSMYRNITLDLSPYDPPSVPSDINPVGTYQRTFTVPDRWMDDRRTFLRFDGVKSAYFVWINGDYVGFDKGSMTAAEFDVTAALQSGENEIGVQVFRWSDGSYLENQDMWHFAGIFRDVSLYSTPNAHLRDYFLRPSLDDNYENGTLHVDAEVANYADSAGTYKLRTHLFDPNYRRVKTTSTTIDVPAGDSVGVSFSIDVASPSKWSAEHPNLYRVGFELRQLRSRSSTEAQLAKFGFREYEILDGQIHVNGEPVDFKGVNHHEHHPELGRTMTEEMRREELSG</sequence>
<dbReference type="InterPro" id="IPR017853">
    <property type="entry name" value="GH"/>
</dbReference>
<dbReference type="EMBL" id="JBHTAX010000001">
    <property type="protein sequence ID" value="MFC7190486.1"/>
    <property type="molecule type" value="Genomic_DNA"/>
</dbReference>
<proteinExistence type="inferred from homology"/>
<dbReference type="Gene3D" id="2.60.120.260">
    <property type="entry name" value="Galactose-binding domain-like"/>
    <property type="match status" value="1"/>
</dbReference>
<keyword evidence="5" id="KW-0326">Glycosidase</keyword>
<dbReference type="InterPro" id="IPR006104">
    <property type="entry name" value="Glyco_hydro_2_N"/>
</dbReference>
<dbReference type="Pfam" id="PF00703">
    <property type="entry name" value="Glyco_hydro_2"/>
    <property type="match status" value="1"/>
</dbReference>
<evidence type="ECO:0000259" key="8">
    <source>
        <dbReference type="Pfam" id="PF02837"/>
    </source>
</evidence>
<evidence type="ECO:0000256" key="3">
    <source>
        <dbReference type="ARBA" id="ARBA00012756"/>
    </source>
</evidence>
<name>A0ABD5YTF3_9EURY</name>
<dbReference type="SUPFAM" id="SSF49303">
    <property type="entry name" value="beta-Galactosidase/glucuronidase domain"/>
    <property type="match status" value="1"/>
</dbReference>
<dbReference type="SUPFAM" id="SSF49785">
    <property type="entry name" value="Galactose-binding domain-like"/>
    <property type="match status" value="1"/>
</dbReference>
<dbReference type="EC" id="3.2.1.23" evidence="3"/>
<dbReference type="PANTHER" id="PTHR46323:SF2">
    <property type="entry name" value="BETA-GALACTOSIDASE"/>
    <property type="match status" value="1"/>
</dbReference>
<evidence type="ECO:0000259" key="7">
    <source>
        <dbReference type="Pfam" id="PF02836"/>
    </source>
</evidence>
<dbReference type="RefSeq" id="WP_390205658.1">
    <property type="nucleotide sequence ID" value="NZ_JBHTAX010000001.1"/>
</dbReference>
<dbReference type="GO" id="GO:0004565">
    <property type="term" value="F:beta-galactosidase activity"/>
    <property type="evidence" value="ECO:0007669"/>
    <property type="project" value="UniProtKB-EC"/>
</dbReference>
<reference evidence="9 10" key="1">
    <citation type="journal article" date="2019" name="Int. J. Syst. Evol. Microbiol.">
        <title>The Global Catalogue of Microorganisms (GCM) 10K type strain sequencing project: providing services to taxonomists for standard genome sequencing and annotation.</title>
        <authorList>
            <consortium name="The Broad Institute Genomics Platform"/>
            <consortium name="The Broad Institute Genome Sequencing Center for Infectious Disease"/>
            <person name="Wu L."/>
            <person name="Ma J."/>
        </authorList>
    </citation>
    <scope>NUCLEOTIDE SEQUENCE [LARGE SCALE GENOMIC DNA]</scope>
    <source>
        <strain evidence="9 10">RDMS1</strain>
    </source>
</reference>
<evidence type="ECO:0000256" key="1">
    <source>
        <dbReference type="ARBA" id="ARBA00001412"/>
    </source>
</evidence>
<dbReference type="SUPFAM" id="SSF51445">
    <property type="entry name" value="(Trans)glycosidases"/>
    <property type="match status" value="1"/>
</dbReference>
<dbReference type="InterPro" id="IPR050347">
    <property type="entry name" value="Bact_Beta-galactosidase"/>
</dbReference>
<organism evidence="9 10">
    <name type="scientific">Halocatena marina</name>
    <dbReference type="NCBI Taxonomy" id="2934937"/>
    <lineage>
        <taxon>Archaea</taxon>
        <taxon>Methanobacteriati</taxon>
        <taxon>Methanobacteriota</taxon>
        <taxon>Stenosarchaea group</taxon>
        <taxon>Halobacteria</taxon>
        <taxon>Halobacteriales</taxon>
        <taxon>Natronomonadaceae</taxon>
        <taxon>Halocatena</taxon>
    </lineage>
</organism>
<evidence type="ECO:0000256" key="2">
    <source>
        <dbReference type="ARBA" id="ARBA00007401"/>
    </source>
</evidence>
<dbReference type="PRINTS" id="PR00132">
    <property type="entry name" value="GLHYDRLASE2"/>
</dbReference>
<dbReference type="Gene3D" id="2.60.40.10">
    <property type="entry name" value="Immunoglobulins"/>
    <property type="match status" value="1"/>
</dbReference>
<comment type="catalytic activity">
    <reaction evidence="1">
        <text>Hydrolysis of terminal non-reducing beta-D-galactose residues in beta-D-galactosides.</text>
        <dbReference type="EC" id="3.2.1.23"/>
    </reaction>
</comment>
<dbReference type="InterPro" id="IPR006103">
    <property type="entry name" value="Glyco_hydro_2_cat"/>
</dbReference>
<accession>A0ABD5YTF3</accession>
<feature type="domain" description="Glycosyl hydrolases family 2 sugar binding" evidence="8">
    <location>
        <begin position="108"/>
        <end position="275"/>
    </location>
</feature>
<dbReference type="InterPro" id="IPR013783">
    <property type="entry name" value="Ig-like_fold"/>
</dbReference>
<dbReference type="InterPro" id="IPR008979">
    <property type="entry name" value="Galactose-bd-like_sf"/>
</dbReference>
<keyword evidence="4 9" id="KW-0378">Hydrolase</keyword>
<feature type="domain" description="Glycoside hydrolase family 2 immunoglobulin-like beta-sandwich" evidence="6">
    <location>
        <begin position="277"/>
        <end position="389"/>
    </location>
</feature>
<dbReference type="InterPro" id="IPR006101">
    <property type="entry name" value="Glyco_hydro_2"/>
</dbReference>
<evidence type="ECO:0000313" key="9">
    <source>
        <dbReference type="EMBL" id="MFC7190486.1"/>
    </source>
</evidence>
<dbReference type="Proteomes" id="UP001596417">
    <property type="component" value="Unassembled WGS sequence"/>
</dbReference>
<comment type="caution">
    <text evidence="9">The sequence shown here is derived from an EMBL/GenBank/DDBJ whole genome shotgun (WGS) entry which is preliminary data.</text>
</comment>
<evidence type="ECO:0000256" key="5">
    <source>
        <dbReference type="ARBA" id="ARBA00023295"/>
    </source>
</evidence>
<dbReference type="PANTHER" id="PTHR46323">
    <property type="entry name" value="BETA-GALACTOSIDASE"/>
    <property type="match status" value="1"/>
</dbReference>
<protein>
    <recommendedName>
        <fullName evidence="3">beta-galactosidase</fullName>
        <ecNumber evidence="3">3.2.1.23</ecNumber>
    </recommendedName>
</protein>
<comment type="similarity">
    <text evidence="2">Belongs to the glycosyl hydrolase 2 family.</text>
</comment>
<dbReference type="AlphaFoldDB" id="A0ABD5YTF3"/>
<evidence type="ECO:0000256" key="4">
    <source>
        <dbReference type="ARBA" id="ARBA00022801"/>
    </source>
</evidence>
<dbReference type="Pfam" id="PF02836">
    <property type="entry name" value="Glyco_hydro_2_C"/>
    <property type="match status" value="1"/>
</dbReference>
<dbReference type="InterPro" id="IPR036156">
    <property type="entry name" value="Beta-gal/glucu_dom_sf"/>
</dbReference>
<evidence type="ECO:0000259" key="6">
    <source>
        <dbReference type="Pfam" id="PF00703"/>
    </source>
</evidence>
<feature type="domain" description="Glycoside hydrolase family 2 catalytic" evidence="7">
    <location>
        <begin position="392"/>
        <end position="427"/>
    </location>
</feature>
<keyword evidence="10" id="KW-1185">Reference proteome</keyword>
<dbReference type="Gene3D" id="3.20.20.80">
    <property type="entry name" value="Glycosidases"/>
    <property type="match status" value="1"/>
</dbReference>
<gene>
    <name evidence="9" type="ORF">ACFQL7_11945</name>
</gene>